<comment type="caution">
    <text evidence="2">The sequence shown here is derived from an EMBL/GenBank/DDBJ whole genome shotgun (WGS) entry which is preliminary data.</text>
</comment>
<feature type="signal peptide" evidence="1">
    <location>
        <begin position="1"/>
        <end position="27"/>
    </location>
</feature>
<keyword evidence="1" id="KW-0732">Signal</keyword>
<organism evidence="2 3">
    <name type="scientific">Atlanticothrix silvestris CENA357</name>
    <dbReference type="NCBI Taxonomy" id="1725252"/>
    <lineage>
        <taxon>Bacteria</taxon>
        <taxon>Bacillati</taxon>
        <taxon>Cyanobacteriota</taxon>
        <taxon>Cyanophyceae</taxon>
        <taxon>Nostocales</taxon>
        <taxon>Nodulariaceae</taxon>
        <taxon>Atlanticothrix</taxon>
        <taxon>Atlanticothrix silvestris</taxon>
    </lineage>
</organism>
<evidence type="ECO:0000256" key="1">
    <source>
        <dbReference type="SAM" id="SignalP"/>
    </source>
</evidence>
<protein>
    <submittedName>
        <fullName evidence="2">Uncharacterized protein</fullName>
    </submittedName>
</protein>
<gene>
    <name evidence="2" type="ORF">I8751_08825</name>
</gene>
<evidence type="ECO:0000313" key="2">
    <source>
        <dbReference type="EMBL" id="MBH8552477.1"/>
    </source>
</evidence>
<dbReference type="EMBL" id="JAECZB010000014">
    <property type="protein sequence ID" value="MBH8552477.1"/>
    <property type="molecule type" value="Genomic_DNA"/>
</dbReference>
<dbReference type="Proteomes" id="UP000599391">
    <property type="component" value="Unassembled WGS sequence"/>
</dbReference>
<name>A0A8J7HAV8_9CYAN</name>
<proteinExistence type="predicted"/>
<dbReference type="RefSeq" id="WP_214438781.1">
    <property type="nucleotide sequence ID" value="NZ_JAECZB010000014.1"/>
</dbReference>
<accession>A0A8J7HAV8</accession>
<reference evidence="2 3" key="1">
    <citation type="journal article" date="2021" name="Int. J. Syst. Evol. Microbiol.">
        <title>Amazonocrinis nigriterrae gen. nov., sp. nov., Atlanticothrix silvestris gen. nov., sp. nov. and Dendronalium phyllosphericum gen. nov., sp. nov., nostocacean cyanobacteria from Brazilian environments.</title>
        <authorList>
            <person name="Alvarenga D.O."/>
            <person name="Andreote A.P.D."/>
            <person name="Branco L.H.Z."/>
            <person name="Delbaje E."/>
            <person name="Cruz R.B."/>
            <person name="Varani A.M."/>
            <person name="Fiore M.F."/>
        </authorList>
    </citation>
    <scope>NUCLEOTIDE SEQUENCE [LARGE SCALE GENOMIC DNA]</scope>
    <source>
        <strain evidence="2 3">CENA357</strain>
    </source>
</reference>
<keyword evidence="3" id="KW-1185">Reference proteome</keyword>
<feature type="chain" id="PRO_5035184712" evidence="1">
    <location>
        <begin position="28"/>
        <end position="198"/>
    </location>
</feature>
<sequence length="198" mass="19797">MKNKFLALVAFGTAVLGGAILSAPANAQIAPNTETETINVNVTVPEILFLRTITTANVAITPTDLVGGAGAASLTAVTGSTPPAYTGSDKSTGTTVDTVSPFSVGATAVAKTIDDAYIVWSNSPTGTYEVNITPSAFVNGTNNLTVAINGSDVSTAAIAAEGLVTATAKDIVLDVTLDAAGKAGTYTGTLTVDAFRPN</sequence>
<evidence type="ECO:0000313" key="3">
    <source>
        <dbReference type="Proteomes" id="UP000599391"/>
    </source>
</evidence>
<dbReference type="AlphaFoldDB" id="A0A8J7HAV8"/>